<gene>
    <name evidence="1" type="ORF">B296_00012029</name>
</gene>
<proteinExistence type="predicted"/>
<dbReference type="AlphaFoldDB" id="A0A426Z929"/>
<sequence length="159" mass="17258">MATTSISRRALLPIIVAHHVGRRCPSSTVDPTYMWIQRCHLCFLQRCPIAPGILVAVSSSCCCSHRDPHLLPLAITFPLPCSSSSPDLAACWTSLLPCFLNSSKDLRLQPMLPPSSLAATLAVVLQPHIASSFVDATSYSHVVADRHCPFLSPSHCFPL</sequence>
<comment type="caution">
    <text evidence="1">The sequence shown here is derived from an EMBL/GenBank/DDBJ whole genome shotgun (WGS) entry which is preliminary data.</text>
</comment>
<dbReference type="Proteomes" id="UP000287651">
    <property type="component" value="Unassembled WGS sequence"/>
</dbReference>
<reference evidence="1 2" key="1">
    <citation type="journal article" date="2014" name="Agronomy (Basel)">
        <title>A Draft Genome Sequence for Ensete ventricosum, the Drought-Tolerant Tree Against Hunger.</title>
        <authorList>
            <person name="Harrison J."/>
            <person name="Moore K.A."/>
            <person name="Paszkiewicz K."/>
            <person name="Jones T."/>
            <person name="Grant M."/>
            <person name="Ambacheew D."/>
            <person name="Muzemil S."/>
            <person name="Studholme D.J."/>
        </authorList>
    </citation>
    <scope>NUCLEOTIDE SEQUENCE [LARGE SCALE GENOMIC DNA]</scope>
</reference>
<name>A0A426Z929_ENSVE</name>
<organism evidence="1 2">
    <name type="scientific">Ensete ventricosum</name>
    <name type="common">Abyssinian banana</name>
    <name type="synonym">Musa ensete</name>
    <dbReference type="NCBI Taxonomy" id="4639"/>
    <lineage>
        <taxon>Eukaryota</taxon>
        <taxon>Viridiplantae</taxon>
        <taxon>Streptophyta</taxon>
        <taxon>Embryophyta</taxon>
        <taxon>Tracheophyta</taxon>
        <taxon>Spermatophyta</taxon>
        <taxon>Magnoliopsida</taxon>
        <taxon>Liliopsida</taxon>
        <taxon>Zingiberales</taxon>
        <taxon>Musaceae</taxon>
        <taxon>Ensete</taxon>
    </lineage>
</organism>
<evidence type="ECO:0000313" key="2">
    <source>
        <dbReference type="Proteomes" id="UP000287651"/>
    </source>
</evidence>
<accession>A0A426Z929</accession>
<evidence type="ECO:0000313" key="1">
    <source>
        <dbReference type="EMBL" id="RRT60504.1"/>
    </source>
</evidence>
<protein>
    <submittedName>
        <fullName evidence="1">Uncharacterized protein</fullName>
    </submittedName>
</protein>
<dbReference type="EMBL" id="AMZH03007758">
    <property type="protein sequence ID" value="RRT60504.1"/>
    <property type="molecule type" value="Genomic_DNA"/>
</dbReference>